<sequence length="230" mass="25538">MASENSPLQEAKKDQSFILRNIKIFTRTIGLLSLAVLWISCVFIIRDHSKSYVGFYLIPVSVIVTFFEITWMLDKSACCVREGCCCQIWSVILFVDTWVKFLLYTALSIPLFVAHDRILLGIISGLILVILGALYLIKTFRGQVTVTVYKTVTRHRRYSSLVFHEMSTQTEEDLLEMVSEPVPSTSGSTSQTGQAAGSETQPSTSGANGNHDVPEDGGASSSSKRETRKK</sequence>
<evidence type="ECO:0000313" key="4">
    <source>
        <dbReference type="Proteomes" id="UP001283361"/>
    </source>
</evidence>
<organism evidence="3 4">
    <name type="scientific">Elysia crispata</name>
    <name type="common">lettuce slug</name>
    <dbReference type="NCBI Taxonomy" id="231223"/>
    <lineage>
        <taxon>Eukaryota</taxon>
        <taxon>Metazoa</taxon>
        <taxon>Spiralia</taxon>
        <taxon>Lophotrochozoa</taxon>
        <taxon>Mollusca</taxon>
        <taxon>Gastropoda</taxon>
        <taxon>Heterobranchia</taxon>
        <taxon>Euthyneura</taxon>
        <taxon>Panpulmonata</taxon>
        <taxon>Sacoglossa</taxon>
        <taxon>Placobranchoidea</taxon>
        <taxon>Plakobranchidae</taxon>
        <taxon>Elysia</taxon>
    </lineage>
</organism>
<dbReference type="PANTHER" id="PTHR28474">
    <property type="entry name" value="TRANSMEMBRANE PROTEIN 72"/>
    <property type="match status" value="1"/>
</dbReference>
<comment type="caution">
    <text evidence="3">The sequence shown here is derived from an EMBL/GenBank/DDBJ whole genome shotgun (WGS) entry which is preliminary data.</text>
</comment>
<accession>A0AAE1A9F3</accession>
<dbReference type="PANTHER" id="PTHR28474:SF1">
    <property type="entry name" value="TRANSMEMBRANE PROTEIN 72"/>
    <property type="match status" value="1"/>
</dbReference>
<protein>
    <submittedName>
        <fullName evidence="3">Uncharacterized protein</fullName>
    </submittedName>
</protein>
<keyword evidence="2" id="KW-0812">Transmembrane</keyword>
<evidence type="ECO:0000256" key="1">
    <source>
        <dbReference type="SAM" id="MobiDB-lite"/>
    </source>
</evidence>
<evidence type="ECO:0000256" key="2">
    <source>
        <dbReference type="SAM" id="Phobius"/>
    </source>
</evidence>
<dbReference type="EMBL" id="JAWDGP010002410">
    <property type="protein sequence ID" value="KAK3783442.1"/>
    <property type="molecule type" value="Genomic_DNA"/>
</dbReference>
<feature type="transmembrane region" description="Helical" evidence="2">
    <location>
        <begin position="51"/>
        <end position="73"/>
    </location>
</feature>
<dbReference type="Proteomes" id="UP001283361">
    <property type="component" value="Unassembled WGS sequence"/>
</dbReference>
<keyword evidence="4" id="KW-1185">Reference proteome</keyword>
<name>A0AAE1A9F3_9GAST</name>
<proteinExistence type="predicted"/>
<keyword evidence="2" id="KW-1133">Transmembrane helix</keyword>
<dbReference type="InterPro" id="IPR032055">
    <property type="entry name" value="TMEM72"/>
</dbReference>
<keyword evidence="2" id="KW-0472">Membrane</keyword>
<feature type="transmembrane region" description="Helical" evidence="2">
    <location>
        <begin position="85"/>
        <end position="106"/>
    </location>
</feature>
<feature type="compositionally biased region" description="Polar residues" evidence="1">
    <location>
        <begin position="199"/>
        <end position="208"/>
    </location>
</feature>
<feature type="compositionally biased region" description="Low complexity" evidence="1">
    <location>
        <begin position="184"/>
        <end position="198"/>
    </location>
</feature>
<gene>
    <name evidence="3" type="ORF">RRG08_033699</name>
</gene>
<dbReference type="AlphaFoldDB" id="A0AAE1A9F3"/>
<reference evidence="3" key="1">
    <citation type="journal article" date="2023" name="G3 (Bethesda)">
        <title>A reference genome for the long-term kleptoplast-retaining sea slug Elysia crispata morphotype clarki.</title>
        <authorList>
            <person name="Eastman K.E."/>
            <person name="Pendleton A.L."/>
            <person name="Shaikh M.A."/>
            <person name="Suttiyut T."/>
            <person name="Ogas R."/>
            <person name="Tomko P."/>
            <person name="Gavelis G."/>
            <person name="Widhalm J.R."/>
            <person name="Wisecaver J.H."/>
        </authorList>
    </citation>
    <scope>NUCLEOTIDE SEQUENCE</scope>
    <source>
        <strain evidence="3">ECLA1</strain>
    </source>
</reference>
<feature type="transmembrane region" description="Helical" evidence="2">
    <location>
        <begin position="118"/>
        <end position="137"/>
    </location>
</feature>
<dbReference type="Pfam" id="PF16054">
    <property type="entry name" value="TMEM72"/>
    <property type="match status" value="1"/>
</dbReference>
<evidence type="ECO:0000313" key="3">
    <source>
        <dbReference type="EMBL" id="KAK3783442.1"/>
    </source>
</evidence>
<feature type="transmembrane region" description="Helical" evidence="2">
    <location>
        <begin position="24"/>
        <end position="45"/>
    </location>
</feature>
<feature type="region of interest" description="Disordered" evidence="1">
    <location>
        <begin position="179"/>
        <end position="230"/>
    </location>
</feature>